<dbReference type="InterPro" id="IPR015358">
    <property type="entry name" value="Tscrpt_reg_MerR_DNA-bd"/>
</dbReference>
<protein>
    <recommendedName>
        <fullName evidence="1">Mercuric resistance operon regulatory protein</fullName>
    </recommendedName>
</protein>
<dbReference type="InterPro" id="IPR047057">
    <property type="entry name" value="MerR_fam"/>
</dbReference>
<keyword evidence="3" id="KW-0476">Mercury</keyword>
<keyword evidence="5 9" id="KW-0238">DNA-binding</keyword>
<dbReference type="PANTHER" id="PTHR30204">
    <property type="entry name" value="REDOX-CYCLING DRUG-SENSING TRANSCRIPTIONAL ACTIVATOR SOXR"/>
    <property type="match status" value="1"/>
</dbReference>
<dbReference type="Gene3D" id="1.10.1660.10">
    <property type="match status" value="1"/>
</dbReference>
<dbReference type="InterPro" id="IPR011794">
    <property type="entry name" value="MerR"/>
</dbReference>
<dbReference type="PROSITE" id="PS50937">
    <property type="entry name" value="HTH_MERR_2"/>
    <property type="match status" value="1"/>
</dbReference>
<dbReference type="Pfam" id="PF00376">
    <property type="entry name" value="MerR"/>
    <property type="match status" value="1"/>
</dbReference>
<dbReference type="SUPFAM" id="SSF46955">
    <property type="entry name" value="Putative DNA-binding domain"/>
    <property type="match status" value="1"/>
</dbReference>
<dbReference type="CDD" id="cd04783">
    <property type="entry name" value="HTH_MerR1"/>
    <property type="match status" value="1"/>
</dbReference>
<dbReference type="InterPro" id="IPR009061">
    <property type="entry name" value="DNA-bd_dom_put_sf"/>
</dbReference>
<organism evidence="9 10">
    <name type="scientific">Spectribacter acetivorans</name>
    <dbReference type="NCBI Taxonomy" id="3075603"/>
    <lineage>
        <taxon>Bacteria</taxon>
        <taxon>Pseudomonadati</taxon>
        <taxon>Pseudomonadota</taxon>
        <taxon>Gammaproteobacteria</taxon>
        <taxon>Salinisphaerales</taxon>
        <taxon>Salinisphaeraceae</taxon>
        <taxon>Spectribacter</taxon>
    </lineage>
</organism>
<evidence type="ECO:0000313" key="10">
    <source>
        <dbReference type="Proteomes" id="UP001259982"/>
    </source>
</evidence>
<evidence type="ECO:0000256" key="7">
    <source>
        <dbReference type="ARBA" id="ARBA00024874"/>
    </source>
</evidence>
<evidence type="ECO:0000256" key="5">
    <source>
        <dbReference type="ARBA" id="ARBA00023125"/>
    </source>
</evidence>
<dbReference type="SMART" id="SM00422">
    <property type="entry name" value="HTH_MERR"/>
    <property type="match status" value="1"/>
</dbReference>
<evidence type="ECO:0000313" key="9">
    <source>
        <dbReference type="EMBL" id="MDT0619843.1"/>
    </source>
</evidence>
<gene>
    <name evidence="9" type="ORF">RM531_15325</name>
</gene>
<keyword evidence="10" id="KW-1185">Reference proteome</keyword>
<proteinExistence type="predicted"/>
<evidence type="ECO:0000256" key="1">
    <source>
        <dbReference type="ARBA" id="ARBA00017146"/>
    </source>
</evidence>
<dbReference type="EMBL" id="JAVRHY010000022">
    <property type="protein sequence ID" value="MDT0619843.1"/>
    <property type="molecule type" value="Genomic_DNA"/>
</dbReference>
<name>A0ABU3BDW6_9GAMM</name>
<keyword evidence="2" id="KW-0475">Mercuric resistance</keyword>
<dbReference type="InterPro" id="IPR000551">
    <property type="entry name" value="MerR-type_HTH_dom"/>
</dbReference>
<evidence type="ECO:0000256" key="4">
    <source>
        <dbReference type="ARBA" id="ARBA00023015"/>
    </source>
</evidence>
<dbReference type="RefSeq" id="WP_311660536.1">
    <property type="nucleotide sequence ID" value="NZ_JAVRHY010000022.1"/>
</dbReference>
<dbReference type="PROSITE" id="PS00552">
    <property type="entry name" value="HTH_MERR_1"/>
    <property type="match status" value="1"/>
</dbReference>
<keyword evidence="4" id="KW-0805">Transcription regulation</keyword>
<dbReference type="Proteomes" id="UP001259982">
    <property type="component" value="Unassembled WGS sequence"/>
</dbReference>
<evidence type="ECO:0000259" key="8">
    <source>
        <dbReference type="PROSITE" id="PS50937"/>
    </source>
</evidence>
<comment type="caution">
    <text evidence="9">The sequence shown here is derived from an EMBL/GenBank/DDBJ whole genome shotgun (WGS) entry which is preliminary data.</text>
</comment>
<sequence>MTSRAENSAGMTVGTVARRAGVNLQTVRYYQRRGLIEQPPKPPSGYRRYDSDAVERIRFIKRAQELGFSLSEIGELLELGDGRCGDVRRVAESQRALVARRIADLTAMQGTLDALIERCRHEQHPGHCPLIETLSRNG</sequence>
<keyword evidence="6" id="KW-0804">Transcription</keyword>
<reference evidence="9 10" key="1">
    <citation type="submission" date="2023-09" db="EMBL/GenBank/DDBJ databases">
        <authorList>
            <person name="Rey-Velasco X."/>
        </authorList>
    </citation>
    <scope>NUCLEOTIDE SEQUENCE [LARGE SCALE GENOMIC DNA]</scope>
    <source>
        <strain evidence="9 10">P385</strain>
    </source>
</reference>
<feature type="domain" description="HTH merR-type" evidence="8">
    <location>
        <begin position="10"/>
        <end position="79"/>
    </location>
</feature>
<comment type="function">
    <text evidence="7">Mediates the mercuric-dependent induction of mercury resistance operon. In the absence of mercury MerR represses transcription by binding tightly to the mer operator region; when mercury is present the dimeric complex binds a single ion and becomes a potent transcriptional activator, while remaining bound to the mer site.</text>
</comment>
<evidence type="ECO:0000256" key="3">
    <source>
        <dbReference type="ARBA" id="ARBA00022914"/>
    </source>
</evidence>
<accession>A0ABU3BDW6</accession>
<evidence type="ECO:0000256" key="2">
    <source>
        <dbReference type="ARBA" id="ARBA00022466"/>
    </source>
</evidence>
<dbReference type="PRINTS" id="PR00040">
    <property type="entry name" value="HTHMERR"/>
</dbReference>
<dbReference type="PANTHER" id="PTHR30204:SF94">
    <property type="entry name" value="HEAVY METAL-DEPENDENT TRANSCRIPTIONAL REGULATOR HI_0293-RELATED"/>
    <property type="match status" value="1"/>
</dbReference>
<dbReference type="GO" id="GO:0003677">
    <property type="term" value="F:DNA binding"/>
    <property type="evidence" value="ECO:0007669"/>
    <property type="project" value="UniProtKB-KW"/>
</dbReference>
<evidence type="ECO:0000256" key="6">
    <source>
        <dbReference type="ARBA" id="ARBA00023163"/>
    </source>
</evidence>
<dbReference type="Pfam" id="PF09278">
    <property type="entry name" value="MerR-DNA-bind"/>
    <property type="match status" value="1"/>
</dbReference>